<comment type="caution">
    <text evidence="2">The sequence shown here is derived from an EMBL/GenBank/DDBJ whole genome shotgun (WGS) entry which is preliminary data.</text>
</comment>
<dbReference type="SMART" id="SM00969">
    <property type="entry name" value="SOCS_box"/>
    <property type="match status" value="1"/>
</dbReference>
<protein>
    <recommendedName>
        <fullName evidence="1">SOCS box domain-containing protein</fullName>
    </recommendedName>
</protein>
<proteinExistence type="predicted"/>
<gene>
    <name evidence="2" type="ORF">AVEN_73428_1</name>
</gene>
<dbReference type="Pfam" id="PF07525">
    <property type="entry name" value="SOCS_box"/>
    <property type="match status" value="1"/>
</dbReference>
<organism evidence="2 3">
    <name type="scientific">Araneus ventricosus</name>
    <name type="common">Orbweaver spider</name>
    <name type="synonym">Epeira ventricosa</name>
    <dbReference type="NCBI Taxonomy" id="182803"/>
    <lineage>
        <taxon>Eukaryota</taxon>
        <taxon>Metazoa</taxon>
        <taxon>Ecdysozoa</taxon>
        <taxon>Arthropoda</taxon>
        <taxon>Chelicerata</taxon>
        <taxon>Arachnida</taxon>
        <taxon>Araneae</taxon>
        <taxon>Araneomorphae</taxon>
        <taxon>Entelegynae</taxon>
        <taxon>Araneoidea</taxon>
        <taxon>Araneidae</taxon>
        <taxon>Araneus</taxon>
    </lineage>
</organism>
<evidence type="ECO:0000313" key="3">
    <source>
        <dbReference type="Proteomes" id="UP000499080"/>
    </source>
</evidence>
<reference evidence="2 3" key="1">
    <citation type="journal article" date="2019" name="Sci. Rep.">
        <title>Orb-weaving spider Araneus ventricosus genome elucidates the spidroin gene catalogue.</title>
        <authorList>
            <person name="Kono N."/>
            <person name="Nakamura H."/>
            <person name="Ohtoshi R."/>
            <person name="Moran D.A.P."/>
            <person name="Shinohara A."/>
            <person name="Yoshida Y."/>
            <person name="Fujiwara M."/>
            <person name="Mori M."/>
            <person name="Tomita M."/>
            <person name="Arakawa K."/>
        </authorList>
    </citation>
    <scope>NUCLEOTIDE SEQUENCE [LARGE SCALE GENOMIC DNA]</scope>
</reference>
<dbReference type="Proteomes" id="UP000499080">
    <property type="component" value="Unassembled WGS sequence"/>
</dbReference>
<dbReference type="InterPro" id="IPR001496">
    <property type="entry name" value="SOCS_box"/>
</dbReference>
<evidence type="ECO:0000259" key="1">
    <source>
        <dbReference type="SMART" id="SM00969"/>
    </source>
</evidence>
<sequence>MEKIFRSRHIGKITVHPNFYFTALSSFVKEAVKRSGKKLKMIKWLVTFDAVTEDVCLNNQHVLYFAKYMYPEVTESAFVKAFLKKLDLYLWITHNDRPEILEFFLYYLRQNWDTFKDSTKWYEPIEVCIINKRFLNISTILKYKDAPRISPEDTDWLICRLQLEREGPSLDVLREAKKWMSPRRYYLMVQILLIFFTSPTISAAECLRLLWSSLPDAFLSLEEIEMALQAGLSSEIIRAVYDFYSRAVGMYPTSVEPRSLKHLSRVTVRRMLWENGCWIPDGIKLTGVPRELESFLNLEA</sequence>
<dbReference type="EMBL" id="BGPR01012510">
    <property type="protein sequence ID" value="GBN56383.1"/>
    <property type="molecule type" value="Genomic_DNA"/>
</dbReference>
<dbReference type="AlphaFoldDB" id="A0A4Y2PZS7"/>
<feature type="domain" description="SOCS box" evidence="1">
    <location>
        <begin position="257"/>
        <end position="299"/>
    </location>
</feature>
<name>A0A4Y2PZS7_ARAVE</name>
<dbReference type="OrthoDB" id="6432997at2759"/>
<accession>A0A4Y2PZS7</accession>
<keyword evidence="3" id="KW-1185">Reference proteome</keyword>
<evidence type="ECO:0000313" key="2">
    <source>
        <dbReference type="EMBL" id="GBN56383.1"/>
    </source>
</evidence>